<accession>A0A3N1GPU2</accession>
<proteinExistence type="predicted"/>
<evidence type="ECO:0000313" key="2">
    <source>
        <dbReference type="EMBL" id="ROP32156.1"/>
    </source>
</evidence>
<evidence type="ECO:0000256" key="1">
    <source>
        <dbReference type="SAM" id="MobiDB-lite"/>
    </source>
</evidence>
<dbReference type="AlphaFoldDB" id="A0A3N1GPU2"/>
<feature type="region of interest" description="Disordered" evidence="1">
    <location>
        <begin position="1"/>
        <end position="40"/>
    </location>
</feature>
<evidence type="ECO:0000313" key="3">
    <source>
        <dbReference type="Proteomes" id="UP000271683"/>
    </source>
</evidence>
<gene>
    <name evidence="2" type="ORF">EDD30_5087</name>
</gene>
<sequence>MSAAGTVGPHGLGSGAPEQACEQEQEQEQARQGAGEGEEDCHDRCLLHGATTLPTIGYPANDVSIKWPFNQCVGSSFPRPMLHK</sequence>
<organism evidence="2 3">
    <name type="scientific">Couchioplanes caeruleus</name>
    <dbReference type="NCBI Taxonomy" id="56438"/>
    <lineage>
        <taxon>Bacteria</taxon>
        <taxon>Bacillati</taxon>
        <taxon>Actinomycetota</taxon>
        <taxon>Actinomycetes</taxon>
        <taxon>Micromonosporales</taxon>
        <taxon>Micromonosporaceae</taxon>
        <taxon>Couchioplanes</taxon>
    </lineage>
</organism>
<comment type="caution">
    <text evidence="2">The sequence shown here is derived from an EMBL/GenBank/DDBJ whole genome shotgun (WGS) entry which is preliminary data.</text>
</comment>
<name>A0A3N1GPU2_9ACTN</name>
<reference evidence="2 3" key="1">
    <citation type="submission" date="2018-11" db="EMBL/GenBank/DDBJ databases">
        <title>Sequencing the genomes of 1000 actinobacteria strains.</title>
        <authorList>
            <person name="Klenk H.-P."/>
        </authorList>
    </citation>
    <scope>NUCLEOTIDE SEQUENCE [LARGE SCALE GENOMIC DNA]</scope>
    <source>
        <strain evidence="2 3">DSM 43634</strain>
    </source>
</reference>
<protein>
    <submittedName>
        <fullName evidence="2">Uncharacterized protein</fullName>
    </submittedName>
</protein>
<dbReference type="EMBL" id="RJKL01000001">
    <property type="protein sequence ID" value="ROP32156.1"/>
    <property type="molecule type" value="Genomic_DNA"/>
</dbReference>
<dbReference type="Proteomes" id="UP000271683">
    <property type="component" value="Unassembled WGS sequence"/>
</dbReference>